<sequence length="156" mass="17015">MSATLLTRESASALISEIFVYHMPFNRALGLELQRFEADYAELVFDSKEMLVGNAHQKILHGGVIASVLDVCAGLVCVGSALLRHDEITQEELLARLSKMGTIDMRVDYLRPGRGERFVASGSLLRAGNKVAVARVELHNESNLHIASATATYMVG</sequence>
<accession>A0A097QXP2</accession>
<dbReference type="NCBIfam" id="TIGR00369">
    <property type="entry name" value="unchar_dom_1"/>
    <property type="match status" value="1"/>
</dbReference>
<dbReference type="EC" id="3.1.2.20" evidence="5"/>
<evidence type="ECO:0000256" key="2">
    <source>
        <dbReference type="ARBA" id="ARBA00035880"/>
    </source>
</evidence>
<dbReference type="AlphaFoldDB" id="A0A097QXP2"/>
<dbReference type="GeneID" id="78450935"/>
<evidence type="ECO:0000256" key="1">
    <source>
        <dbReference type="ARBA" id="ARBA00022801"/>
    </source>
</evidence>
<dbReference type="InterPro" id="IPR006683">
    <property type="entry name" value="Thioestr_dom"/>
</dbReference>
<evidence type="ECO:0000313" key="9">
    <source>
        <dbReference type="EMBL" id="AIU71258.1"/>
    </source>
</evidence>
<comment type="catalytic activity">
    <reaction evidence="2">
        <text>a fatty acyl-CoA + H2O = a fatty acid + CoA + H(+)</text>
        <dbReference type="Rhea" id="RHEA:16781"/>
        <dbReference type="ChEBI" id="CHEBI:15377"/>
        <dbReference type="ChEBI" id="CHEBI:15378"/>
        <dbReference type="ChEBI" id="CHEBI:28868"/>
        <dbReference type="ChEBI" id="CHEBI:57287"/>
        <dbReference type="ChEBI" id="CHEBI:77636"/>
        <dbReference type="EC" id="3.1.2.20"/>
    </reaction>
</comment>
<protein>
    <recommendedName>
        <fullName evidence="6">Medium/long-chain acyl-CoA thioesterase YigI</fullName>
        <ecNumber evidence="5">3.1.2.20</ecNumber>
    </recommendedName>
</protein>
<comment type="similarity">
    <text evidence="4">Belongs to the YigI thioesterase family.</text>
</comment>
<evidence type="ECO:0000313" key="10">
    <source>
        <dbReference type="Proteomes" id="UP000029986"/>
    </source>
</evidence>
<keyword evidence="1" id="KW-0378">Hydrolase</keyword>
<dbReference type="OrthoDB" id="9813158at2"/>
<gene>
    <name evidence="9" type="ORF">AT03_01855</name>
</gene>
<dbReference type="Proteomes" id="UP000029986">
    <property type="component" value="Chromosome"/>
</dbReference>
<name>A0A097QXP2_HAFAL</name>
<reference evidence="9 10" key="1">
    <citation type="journal article" date="2014" name="Gut Pathog.">
        <title>Gene clusters of Hafnia alvei strain FB1 important in survival and pathogenesis: a draft genome perspective.</title>
        <authorList>
            <person name="Tan J.Y."/>
            <person name="Yin W.F."/>
            <person name="Chan K.G."/>
        </authorList>
    </citation>
    <scope>NUCLEOTIDE SEQUENCE [LARGE SCALE GENOMIC DNA]</scope>
    <source>
        <strain evidence="9 10">FB1</strain>
    </source>
</reference>
<dbReference type="HOGENOM" id="CLU_089876_7_2_6"/>
<evidence type="ECO:0000256" key="5">
    <source>
        <dbReference type="ARBA" id="ARBA00038894"/>
    </source>
</evidence>
<dbReference type="RefSeq" id="WP_025802154.1">
    <property type="nucleotide sequence ID" value="NZ_CP009706.1"/>
</dbReference>
<dbReference type="CDD" id="cd03443">
    <property type="entry name" value="PaaI_thioesterase"/>
    <property type="match status" value="1"/>
</dbReference>
<evidence type="ECO:0000256" key="4">
    <source>
        <dbReference type="ARBA" id="ARBA00038381"/>
    </source>
</evidence>
<dbReference type="PATRIC" id="fig|1453496.5.peg.370"/>
<keyword evidence="10" id="KW-1185">Reference proteome</keyword>
<dbReference type="eggNOG" id="COG2050">
    <property type="taxonomic scope" value="Bacteria"/>
</dbReference>
<dbReference type="NCBIfam" id="NF008675">
    <property type="entry name" value="PRK11688.1"/>
    <property type="match status" value="1"/>
</dbReference>
<dbReference type="KEGG" id="hav:AT03_01855"/>
<dbReference type="GO" id="GO:0047617">
    <property type="term" value="F:fatty acyl-CoA hydrolase activity"/>
    <property type="evidence" value="ECO:0007669"/>
    <property type="project" value="UniProtKB-EC"/>
</dbReference>
<dbReference type="PANTHER" id="PTHR43240">
    <property type="entry name" value="1,4-DIHYDROXY-2-NAPHTHOYL-COA THIOESTERASE 1"/>
    <property type="match status" value="1"/>
</dbReference>
<dbReference type="InterPro" id="IPR029069">
    <property type="entry name" value="HotDog_dom_sf"/>
</dbReference>
<dbReference type="InterPro" id="IPR003736">
    <property type="entry name" value="PAAI_dom"/>
</dbReference>
<evidence type="ECO:0000256" key="7">
    <source>
        <dbReference type="ARBA" id="ARBA00048062"/>
    </source>
</evidence>
<evidence type="ECO:0000259" key="8">
    <source>
        <dbReference type="Pfam" id="PF03061"/>
    </source>
</evidence>
<dbReference type="Pfam" id="PF03061">
    <property type="entry name" value="4HBT"/>
    <property type="match status" value="1"/>
</dbReference>
<dbReference type="PANTHER" id="PTHR43240:SF20">
    <property type="entry name" value="MEDIUM_LONG-CHAIN ACYL-COA THIOESTERASE YIGI"/>
    <property type="match status" value="1"/>
</dbReference>
<comment type="catalytic activity">
    <reaction evidence="3">
        <text>a long-chain fatty acyl-CoA + H2O = a long-chain fatty acid + CoA + H(+)</text>
        <dbReference type="Rhea" id="RHEA:67680"/>
        <dbReference type="ChEBI" id="CHEBI:15377"/>
        <dbReference type="ChEBI" id="CHEBI:15378"/>
        <dbReference type="ChEBI" id="CHEBI:57287"/>
        <dbReference type="ChEBI" id="CHEBI:57560"/>
        <dbReference type="ChEBI" id="CHEBI:83139"/>
    </reaction>
</comment>
<dbReference type="SUPFAM" id="SSF54637">
    <property type="entry name" value="Thioesterase/thiol ester dehydrase-isomerase"/>
    <property type="match status" value="1"/>
</dbReference>
<dbReference type="EMBL" id="CP009706">
    <property type="protein sequence ID" value="AIU71258.1"/>
    <property type="molecule type" value="Genomic_DNA"/>
</dbReference>
<evidence type="ECO:0000256" key="6">
    <source>
        <dbReference type="ARBA" id="ARBA00040062"/>
    </source>
</evidence>
<dbReference type="Gene3D" id="3.10.129.10">
    <property type="entry name" value="Hotdog Thioesterase"/>
    <property type="match status" value="1"/>
</dbReference>
<organism evidence="9 10">
    <name type="scientific">Hafnia alvei FB1</name>
    <dbReference type="NCBI Taxonomy" id="1453496"/>
    <lineage>
        <taxon>Bacteria</taxon>
        <taxon>Pseudomonadati</taxon>
        <taxon>Pseudomonadota</taxon>
        <taxon>Gammaproteobacteria</taxon>
        <taxon>Enterobacterales</taxon>
        <taxon>Hafniaceae</taxon>
        <taxon>Hafnia</taxon>
    </lineage>
</organism>
<comment type="catalytic activity">
    <reaction evidence="7">
        <text>a medium-chain fatty acyl-CoA + H2O = a medium-chain fatty acid + CoA + H(+)</text>
        <dbReference type="Rhea" id="RHEA:68184"/>
        <dbReference type="ChEBI" id="CHEBI:15377"/>
        <dbReference type="ChEBI" id="CHEBI:15378"/>
        <dbReference type="ChEBI" id="CHEBI:57287"/>
        <dbReference type="ChEBI" id="CHEBI:59558"/>
        <dbReference type="ChEBI" id="CHEBI:90546"/>
    </reaction>
</comment>
<feature type="domain" description="Thioesterase" evidence="8">
    <location>
        <begin position="58"/>
        <end position="143"/>
    </location>
</feature>
<proteinExistence type="inferred from homology"/>
<evidence type="ECO:0000256" key="3">
    <source>
        <dbReference type="ARBA" id="ARBA00036002"/>
    </source>
</evidence>